<evidence type="ECO:0000256" key="2">
    <source>
        <dbReference type="ARBA" id="ARBA00022481"/>
    </source>
</evidence>
<evidence type="ECO:0000256" key="9">
    <source>
        <dbReference type="ARBA" id="ARBA00068176"/>
    </source>
</evidence>
<dbReference type="GO" id="GO:0005829">
    <property type="term" value="C:cytosol"/>
    <property type="evidence" value="ECO:0007669"/>
    <property type="project" value="UniProtKB-SubCell"/>
</dbReference>
<evidence type="ECO:0000256" key="1">
    <source>
        <dbReference type="ARBA" id="ARBA00004514"/>
    </source>
</evidence>
<dbReference type="SMART" id="SM00310">
    <property type="entry name" value="PTBI"/>
    <property type="match status" value="1"/>
</dbReference>
<keyword evidence="14" id="KW-1185">Reference proteome</keyword>
<dbReference type="InterPro" id="IPR011993">
    <property type="entry name" value="PH-like_dom_sf"/>
</dbReference>
<feature type="compositionally biased region" description="Low complexity" evidence="10">
    <location>
        <begin position="430"/>
        <end position="446"/>
    </location>
</feature>
<proteinExistence type="predicted"/>
<evidence type="ECO:0000313" key="14">
    <source>
        <dbReference type="Proteomes" id="UP001228049"/>
    </source>
</evidence>
<feature type="region of interest" description="Disordered" evidence="10">
    <location>
        <begin position="778"/>
        <end position="822"/>
    </location>
</feature>
<dbReference type="PROSITE" id="PS50003">
    <property type="entry name" value="PH_DOMAIN"/>
    <property type="match status" value="1"/>
</dbReference>
<feature type="region of interest" description="Disordered" evidence="10">
    <location>
        <begin position="868"/>
        <end position="890"/>
    </location>
</feature>
<dbReference type="Pfam" id="PF00169">
    <property type="entry name" value="PH"/>
    <property type="match status" value="1"/>
</dbReference>
<feature type="region of interest" description="Disordered" evidence="10">
    <location>
        <begin position="363"/>
        <end position="450"/>
    </location>
</feature>
<keyword evidence="13" id="KW-0675">Receptor</keyword>
<evidence type="ECO:0000256" key="6">
    <source>
        <dbReference type="ARBA" id="ARBA00022843"/>
    </source>
</evidence>
<feature type="region of interest" description="Disordered" evidence="10">
    <location>
        <begin position="960"/>
        <end position="986"/>
    </location>
</feature>
<sequence length="1152" mass="125184">MASPPATGGHLLLNGTYGVKKCGYLRKQKHGHRRFFVLREPTERCPARLEYYESEKKWRNKSAAKRVITLDSCLCVNKRADAKHKHLIALYTKDEYFAVAADNEQEQESWYSVLTDLIAEGKVYDSPASTSSLVGFEEANYGLITPATAVYKEVWQVNLKSKGLGQIKNLTGVYRLCLSSRTISFVKLNSETAAVSLQLMNIRRCGHSDTFFFIEVGRSAVTGPGEFWMQAEDSVVAQNIHETILEAMKAMKELSEFRPRSKSQSASTNPISVPTRRNLNNLPPSQTGLVRRSRTDSMAANSPGRKFTSCRIRTASEGDGSVTRPVSMSISVNGSPTSPNSGNLLIRSHTLSSGRTCRMLESSSNLHHSRSMPVSNSPPGTSSPISMYPRGASISTPDKIRRPFSCSASISGSLSDTDSSSPSEPRFIPLTRSDTPDSLSSTPPSRDISDPCGYMIMEGGNVTRSGVGVDGLACDNAYRKRTHSLTTPRQQRTVAPLASASLDDYTLMRMAHGQNSHSASPKVCYPEDYGDVEIGSSRSSSSNLADDGYMPMTPGLTAQSGKVDYMPMSPMCVSAPKQIVNPRVHPQATVSGGYKTNSPCSSSLEDSGYMRMWCSSKSSMESLDRNGEYMNMSPGNPPPLQTPPDYYLGLLSGEHAAVRSAYQGGSLTLPAKLQASKNEESNQYVLMSPQSLRQRVGESDYYSVMQPSAAPLSPSVPSPVRHGRAESLPYRGRLGRPNRLSLDTLRTLPSMNEHPLPGEPRSPGEYINIDFSCARFSPPSNVSTERQSSSLGSSGGGPGRSSLSDYMNLELGSHSPKDAHTPAERLDTLPELSMCSEEDRVYHLEAEKGSQGLCDEGKNDYTEMTFGMTSSPPQLVPQNTASSQSSRERRLSLEDQGVPECIGAFLLGGTSSSAVDPDCSAKVIRANPQGRRRHSSETFSSTATVTPVFPSFARGDMMKRHSSVENISSRSSEGSDEEYGNSPVNRQSSAGYANGLNYIALNLLDNRDVEKCEDLAGFKPTSSCKGGLNGLHSSPYVCLGFKEAATTAKGLVCPLTWRLHQPAAGNKKSTLPYHWALKDCLDSQHHSHTLTKQAVSESMAFSLHVFGQHVEPRSRPLLTNPPAAVYHTASEVEASSLPVHMPSYQPTLSRSS</sequence>
<dbReference type="PANTHER" id="PTHR10614">
    <property type="entry name" value="INSULIN RECEPTOR SUBSTRATE"/>
    <property type="match status" value="1"/>
</dbReference>
<comment type="caution">
    <text evidence="13">The sequence shown here is derived from an EMBL/GenBank/DDBJ whole genome shotgun (WGS) entry which is preliminary data.</text>
</comment>
<name>A0AAD9B6A3_DISEL</name>
<feature type="compositionally biased region" description="Polar residues" evidence="10">
    <location>
        <begin position="324"/>
        <end position="346"/>
    </location>
</feature>
<keyword evidence="3" id="KW-0963">Cytoplasm</keyword>
<dbReference type="InterPro" id="IPR002404">
    <property type="entry name" value="IRS_PTB"/>
</dbReference>
<dbReference type="EMBL" id="JASDAP010000028">
    <property type="protein sequence ID" value="KAK1876883.1"/>
    <property type="molecule type" value="Genomic_DNA"/>
</dbReference>
<dbReference type="GO" id="GO:0008286">
    <property type="term" value="P:insulin receptor signaling pathway"/>
    <property type="evidence" value="ECO:0007669"/>
    <property type="project" value="InterPro"/>
</dbReference>
<dbReference type="PRINTS" id="PR00628">
    <property type="entry name" value="INSULINRSI"/>
</dbReference>
<dbReference type="InterPro" id="IPR001849">
    <property type="entry name" value="PH_domain"/>
</dbReference>
<feature type="domain" description="PH" evidence="11">
    <location>
        <begin position="18"/>
        <end position="119"/>
    </location>
</feature>
<feature type="region of interest" description="Disordered" evidence="10">
    <location>
        <begin position="710"/>
        <end position="764"/>
    </location>
</feature>
<evidence type="ECO:0000256" key="4">
    <source>
        <dbReference type="ARBA" id="ARBA00022499"/>
    </source>
</evidence>
<feature type="domain" description="IRS-type PTB" evidence="12">
    <location>
        <begin position="151"/>
        <end position="255"/>
    </location>
</feature>
<dbReference type="Proteomes" id="UP001228049">
    <property type="component" value="Unassembled WGS sequence"/>
</dbReference>
<organism evidence="13 14">
    <name type="scientific">Dissostichus eleginoides</name>
    <name type="common">Patagonian toothfish</name>
    <name type="synonym">Dissostichus amissus</name>
    <dbReference type="NCBI Taxonomy" id="100907"/>
    <lineage>
        <taxon>Eukaryota</taxon>
        <taxon>Metazoa</taxon>
        <taxon>Chordata</taxon>
        <taxon>Craniata</taxon>
        <taxon>Vertebrata</taxon>
        <taxon>Euteleostomi</taxon>
        <taxon>Actinopterygii</taxon>
        <taxon>Neopterygii</taxon>
        <taxon>Teleostei</taxon>
        <taxon>Neoteleostei</taxon>
        <taxon>Acanthomorphata</taxon>
        <taxon>Eupercaria</taxon>
        <taxon>Perciformes</taxon>
        <taxon>Notothenioidei</taxon>
        <taxon>Nototheniidae</taxon>
        <taxon>Dissostichus</taxon>
    </lineage>
</organism>
<keyword evidence="6" id="KW-0832">Ubl conjugation</keyword>
<dbReference type="SMART" id="SM00233">
    <property type="entry name" value="PH"/>
    <property type="match status" value="1"/>
</dbReference>
<dbReference type="Pfam" id="PF02174">
    <property type="entry name" value="IRS"/>
    <property type="match status" value="1"/>
</dbReference>
<dbReference type="InterPro" id="IPR039011">
    <property type="entry name" value="IRS"/>
</dbReference>
<dbReference type="AlphaFoldDB" id="A0AAD9B6A3"/>
<dbReference type="SMART" id="SM01244">
    <property type="entry name" value="IRS"/>
    <property type="match status" value="1"/>
</dbReference>
<reference evidence="13" key="1">
    <citation type="submission" date="2023-04" db="EMBL/GenBank/DDBJ databases">
        <title>Chromosome-level genome of Chaenocephalus aceratus.</title>
        <authorList>
            <person name="Park H."/>
        </authorList>
    </citation>
    <scope>NUCLEOTIDE SEQUENCE</scope>
    <source>
        <strain evidence="13">DE</strain>
        <tissue evidence="13">Muscle</tissue>
    </source>
</reference>
<keyword evidence="2" id="KW-0488">Methylation</keyword>
<evidence type="ECO:0000259" key="12">
    <source>
        <dbReference type="PROSITE" id="PS51064"/>
    </source>
</evidence>
<keyword evidence="7" id="KW-0807">Transducer</keyword>
<dbReference type="SUPFAM" id="SSF50729">
    <property type="entry name" value="PH domain-like"/>
    <property type="match status" value="2"/>
</dbReference>
<feature type="compositionally biased region" description="Polar residues" evidence="10">
    <location>
        <begin position="262"/>
        <end position="288"/>
    </location>
</feature>
<gene>
    <name evidence="13" type="ORF">KUDE01_002204</name>
</gene>
<feature type="compositionally biased region" description="Low complexity" evidence="10">
    <location>
        <begin position="710"/>
        <end position="720"/>
    </location>
</feature>
<dbReference type="GO" id="GO:0005886">
    <property type="term" value="C:plasma membrane"/>
    <property type="evidence" value="ECO:0007669"/>
    <property type="project" value="TreeGrafter"/>
</dbReference>
<dbReference type="FunFam" id="2.30.29.30:FF:000029">
    <property type="entry name" value="Insulin receptor substrate 1"/>
    <property type="match status" value="1"/>
</dbReference>
<feature type="compositionally biased region" description="Low complexity" evidence="10">
    <location>
        <begin position="407"/>
        <end position="423"/>
    </location>
</feature>
<evidence type="ECO:0000259" key="11">
    <source>
        <dbReference type="PROSITE" id="PS50003"/>
    </source>
</evidence>
<dbReference type="GO" id="GO:0035591">
    <property type="term" value="F:signaling adaptor activity"/>
    <property type="evidence" value="ECO:0007669"/>
    <property type="project" value="UniProtKB-ARBA"/>
</dbReference>
<comment type="subunit">
    <text evidence="8">Interacts with PHIP. Interacts with SH2B1; this interaction enhances leptin-induced activation of the PI3-kinase pathway. Interacts with GRB2. Interacts with PIK3R1. Interacts with DVL2; this interaction promotes the Wnt/beta-catenin signaling pathway.</text>
</comment>
<evidence type="ECO:0000256" key="5">
    <source>
        <dbReference type="ARBA" id="ARBA00022553"/>
    </source>
</evidence>
<keyword evidence="5" id="KW-0597">Phosphoprotein</keyword>
<feature type="compositionally biased region" description="Polar residues" evidence="10">
    <location>
        <begin position="778"/>
        <end position="787"/>
    </location>
</feature>
<dbReference type="PANTHER" id="PTHR10614:SF7">
    <property type="entry name" value="INSULIN RECEPTOR SUBSTRATE 2"/>
    <property type="match status" value="1"/>
</dbReference>
<dbReference type="GO" id="GO:0051050">
    <property type="term" value="P:positive regulation of transport"/>
    <property type="evidence" value="ECO:0007669"/>
    <property type="project" value="UniProtKB-ARBA"/>
</dbReference>
<feature type="compositionally biased region" description="Polar residues" evidence="10">
    <location>
        <begin position="363"/>
        <end position="385"/>
    </location>
</feature>
<dbReference type="GO" id="GO:0005158">
    <property type="term" value="F:insulin receptor binding"/>
    <property type="evidence" value="ECO:0007669"/>
    <property type="project" value="InterPro"/>
</dbReference>
<feature type="region of interest" description="Disordered" evidence="10">
    <location>
        <begin position="257"/>
        <end position="346"/>
    </location>
</feature>
<dbReference type="GO" id="GO:0043548">
    <property type="term" value="F:phosphatidylinositol 3-kinase binding"/>
    <property type="evidence" value="ECO:0007669"/>
    <property type="project" value="TreeGrafter"/>
</dbReference>
<dbReference type="PROSITE" id="PS51064">
    <property type="entry name" value="IRS_PTB"/>
    <property type="match status" value="1"/>
</dbReference>
<evidence type="ECO:0000256" key="3">
    <source>
        <dbReference type="ARBA" id="ARBA00022490"/>
    </source>
</evidence>
<dbReference type="Gene3D" id="2.30.29.30">
    <property type="entry name" value="Pleckstrin-homology domain (PH domain)/Phosphotyrosine-binding domain (PTB)"/>
    <property type="match status" value="2"/>
</dbReference>
<protein>
    <recommendedName>
        <fullName evidence="9">Insulin receptor substrate 2</fullName>
    </recommendedName>
</protein>
<dbReference type="CDD" id="cd01204">
    <property type="entry name" value="PTB_IRS"/>
    <property type="match status" value="1"/>
</dbReference>
<feature type="compositionally biased region" description="Polar residues" evidence="10">
    <location>
        <begin position="868"/>
        <end position="881"/>
    </location>
</feature>
<comment type="subcellular location">
    <subcellularLocation>
        <location evidence="1">Cytoplasm</location>
        <location evidence="1">Cytosol</location>
    </subcellularLocation>
</comment>
<accession>A0AAD9B6A3</accession>
<dbReference type="CDD" id="cd01257">
    <property type="entry name" value="PH_IRS"/>
    <property type="match status" value="1"/>
</dbReference>
<evidence type="ECO:0000313" key="13">
    <source>
        <dbReference type="EMBL" id="KAK1876883.1"/>
    </source>
</evidence>
<keyword evidence="4" id="KW-1017">Isopeptide bond</keyword>
<dbReference type="FunFam" id="2.30.29.30:FF:000291">
    <property type="entry name" value="insulin receptor substrate 2"/>
    <property type="match status" value="1"/>
</dbReference>
<evidence type="ECO:0000256" key="10">
    <source>
        <dbReference type="SAM" id="MobiDB-lite"/>
    </source>
</evidence>
<evidence type="ECO:0000256" key="7">
    <source>
        <dbReference type="ARBA" id="ARBA00023224"/>
    </source>
</evidence>
<evidence type="ECO:0000256" key="8">
    <source>
        <dbReference type="ARBA" id="ARBA00063477"/>
    </source>
</evidence>